<name>A0A1V2HYS8_9ACTN</name>
<dbReference type="Proteomes" id="UP000188929">
    <property type="component" value="Unassembled WGS sequence"/>
</dbReference>
<evidence type="ECO:0000259" key="1">
    <source>
        <dbReference type="Pfam" id="PF13443"/>
    </source>
</evidence>
<dbReference type="Pfam" id="PF13443">
    <property type="entry name" value="HTH_26"/>
    <property type="match status" value="1"/>
</dbReference>
<evidence type="ECO:0000313" key="3">
    <source>
        <dbReference type="Proteomes" id="UP000188929"/>
    </source>
</evidence>
<dbReference type="SUPFAM" id="SSF47413">
    <property type="entry name" value="lambda repressor-like DNA-binding domains"/>
    <property type="match status" value="1"/>
</dbReference>
<feature type="domain" description="HTH cro/C1-type" evidence="1">
    <location>
        <begin position="27"/>
        <end position="77"/>
    </location>
</feature>
<gene>
    <name evidence="2" type="ORF">BL253_37700</name>
</gene>
<dbReference type="STRING" id="1834516.BL253_37700"/>
<proteinExistence type="predicted"/>
<dbReference type="InterPro" id="IPR001387">
    <property type="entry name" value="Cro/C1-type_HTH"/>
</dbReference>
<evidence type="ECO:0000313" key="2">
    <source>
        <dbReference type="EMBL" id="ONH21831.1"/>
    </source>
</evidence>
<protein>
    <recommendedName>
        <fullName evidence="1">HTH cro/C1-type domain-containing protein</fullName>
    </recommendedName>
</protein>
<dbReference type="InterPro" id="IPR010982">
    <property type="entry name" value="Lambda_DNA-bd_dom_sf"/>
</dbReference>
<keyword evidence="3" id="KW-1185">Reference proteome</keyword>
<dbReference type="EMBL" id="MOMC01000144">
    <property type="protein sequence ID" value="ONH21831.1"/>
    <property type="molecule type" value="Genomic_DNA"/>
</dbReference>
<dbReference type="AlphaFoldDB" id="A0A1V2HYS8"/>
<accession>A0A1V2HYS8</accession>
<comment type="caution">
    <text evidence="2">The sequence shown here is derived from an EMBL/GenBank/DDBJ whole genome shotgun (WGS) entry which is preliminary data.</text>
</comment>
<sequence length="138" mass="14732">MVCFVAKNGERRASTPREDWRAVAQALNGRMTARRVGQQELADQAGVSVATLRVLQHGGGERRVQDATLAAVCRALDWPADYLLCVLLGQPLPESTPAPDIAAVDPFAALVDGQAEILAVLRRIEAHVEGIARGLTPA</sequence>
<dbReference type="Gene3D" id="1.10.260.40">
    <property type="entry name" value="lambda repressor-like DNA-binding domains"/>
    <property type="match status" value="1"/>
</dbReference>
<dbReference type="GO" id="GO:0003677">
    <property type="term" value="F:DNA binding"/>
    <property type="evidence" value="ECO:0007669"/>
    <property type="project" value="InterPro"/>
</dbReference>
<organism evidence="2 3">
    <name type="scientific">Pseudofrankia asymbiotica</name>
    <dbReference type="NCBI Taxonomy" id="1834516"/>
    <lineage>
        <taxon>Bacteria</taxon>
        <taxon>Bacillati</taxon>
        <taxon>Actinomycetota</taxon>
        <taxon>Actinomycetes</taxon>
        <taxon>Frankiales</taxon>
        <taxon>Frankiaceae</taxon>
        <taxon>Pseudofrankia</taxon>
    </lineage>
</organism>
<reference evidence="3" key="1">
    <citation type="submission" date="2016-10" db="EMBL/GenBank/DDBJ databases">
        <title>Frankia sp. NRRL B-16386 Genome sequencing.</title>
        <authorList>
            <person name="Ghodhbane-Gtari F."/>
            <person name="Swanson E."/>
            <person name="Gueddou A."/>
            <person name="Hezbri K."/>
            <person name="Ktari K."/>
            <person name="Nouioui I."/>
            <person name="Morris K."/>
            <person name="Simpson S."/>
            <person name="Abebe-Akele F."/>
            <person name="Thomas K."/>
            <person name="Gtari M."/>
            <person name="Tisa L.S."/>
        </authorList>
    </citation>
    <scope>NUCLEOTIDE SEQUENCE [LARGE SCALE GENOMIC DNA]</scope>
    <source>
        <strain evidence="3">NRRL B-16386</strain>
    </source>
</reference>